<dbReference type="AlphaFoldDB" id="A0A7J7NCR0"/>
<feature type="non-terminal residue" evidence="2">
    <location>
        <position position="533"/>
    </location>
</feature>
<proteinExistence type="predicted"/>
<protein>
    <submittedName>
        <fullName evidence="2">Uncharacterized protein</fullName>
    </submittedName>
</protein>
<reference evidence="2 3" key="1">
    <citation type="journal article" date="2020" name="IScience">
        <title>Genome Sequencing of the Endangered Kingdonia uniflora (Circaeasteraceae, Ranunculales) Reveals Potential Mechanisms of Evolutionary Specialization.</title>
        <authorList>
            <person name="Sun Y."/>
            <person name="Deng T."/>
            <person name="Zhang A."/>
            <person name="Moore M.J."/>
            <person name="Landis J.B."/>
            <person name="Lin N."/>
            <person name="Zhang H."/>
            <person name="Zhang X."/>
            <person name="Huang J."/>
            <person name="Zhang X."/>
            <person name="Sun H."/>
            <person name="Wang H."/>
        </authorList>
    </citation>
    <scope>NUCLEOTIDE SEQUENCE [LARGE SCALE GENOMIC DNA]</scope>
    <source>
        <strain evidence="2">TB1705</strain>
        <tissue evidence="2">Leaf</tissue>
    </source>
</reference>
<evidence type="ECO:0000256" key="1">
    <source>
        <dbReference type="SAM" id="MobiDB-lite"/>
    </source>
</evidence>
<feature type="compositionally biased region" description="Basic and acidic residues" evidence="1">
    <location>
        <begin position="449"/>
        <end position="459"/>
    </location>
</feature>
<evidence type="ECO:0000313" key="2">
    <source>
        <dbReference type="EMBL" id="KAF6165039.1"/>
    </source>
</evidence>
<name>A0A7J7NCR0_9MAGN</name>
<dbReference type="Proteomes" id="UP000541444">
    <property type="component" value="Unassembled WGS sequence"/>
</dbReference>
<feature type="compositionally biased region" description="Basic and acidic residues" evidence="1">
    <location>
        <begin position="175"/>
        <end position="186"/>
    </location>
</feature>
<evidence type="ECO:0000313" key="3">
    <source>
        <dbReference type="Proteomes" id="UP000541444"/>
    </source>
</evidence>
<sequence length="533" mass="59854">MGTSKKGMRKHSREFPNEILGISKRMDFDISLETTDILFNKEELTFKSDSTLQSSLKGNLDSALLVDRNDPELSKMQTYVKKSKKMYKSLEGEKSLISEDRSLDIVQSTTTVSEIKNREISLAPKEGKWKKRRCNLPENDSLVENQLKSDNLSSSDVKSVKNLEEEKSIVKVSEIDSMRNEKKHEGPMNIASASLSLQSEANSISKTNSSSFYTYQRKKKKLCFPLDISVEHASMELPASQATSHCSERDKIPKEQKRKNKKENGPENLDKGESLLSGSIFGSDVTDVSKLETEMSLSEISLMESVSVKHAHLELSVSEATAHCPEMSKAPEERKRKRMKNKKQNNSENYHLEGKRPLSDSNHCFDVPDVEKLEAEMSLLEPSKTESVKNENTIQGALDKNLIVASSGVFPKSSNDNSVEKSAVLTESNKTAGLTYQRKKKITLSKNNPEYDLHRENLDTGRSSGSNAISNEMEKSSGMLSMRNKKDHDMPPESTLSCKKSNLVKNYAMSEIMKTPVITYQRKKIISVEVADE</sequence>
<organism evidence="2 3">
    <name type="scientific">Kingdonia uniflora</name>
    <dbReference type="NCBI Taxonomy" id="39325"/>
    <lineage>
        <taxon>Eukaryota</taxon>
        <taxon>Viridiplantae</taxon>
        <taxon>Streptophyta</taxon>
        <taxon>Embryophyta</taxon>
        <taxon>Tracheophyta</taxon>
        <taxon>Spermatophyta</taxon>
        <taxon>Magnoliopsida</taxon>
        <taxon>Ranunculales</taxon>
        <taxon>Circaeasteraceae</taxon>
        <taxon>Kingdonia</taxon>
    </lineage>
</organism>
<feature type="compositionally biased region" description="Polar residues" evidence="1">
    <location>
        <begin position="460"/>
        <end position="470"/>
    </location>
</feature>
<feature type="region of interest" description="Disordered" evidence="1">
    <location>
        <begin position="175"/>
        <end position="194"/>
    </location>
</feature>
<feature type="region of interest" description="Disordered" evidence="1">
    <location>
        <begin position="320"/>
        <end position="365"/>
    </location>
</feature>
<feature type="region of interest" description="Disordered" evidence="1">
    <location>
        <begin position="236"/>
        <end position="280"/>
    </location>
</feature>
<feature type="compositionally biased region" description="Basic and acidic residues" evidence="1">
    <location>
        <begin position="246"/>
        <end position="255"/>
    </location>
</feature>
<accession>A0A7J7NCR0</accession>
<dbReference type="EMBL" id="JACGCM010000859">
    <property type="protein sequence ID" value="KAF6165039.1"/>
    <property type="molecule type" value="Genomic_DNA"/>
</dbReference>
<feature type="region of interest" description="Disordered" evidence="1">
    <location>
        <begin position="445"/>
        <end position="497"/>
    </location>
</feature>
<keyword evidence="3" id="KW-1185">Reference proteome</keyword>
<gene>
    <name evidence="2" type="ORF">GIB67_000623</name>
</gene>
<feature type="compositionally biased region" description="Basic and acidic residues" evidence="1">
    <location>
        <begin position="262"/>
        <end position="273"/>
    </location>
</feature>
<comment type="caution">
    <text evidence="2">The sequence shown here is derived from an EMBL/GenBank/DDBJ whole genome shotgun (WGS) entry which is preliminary data.</text>
</comment>